<dbReference type="FunFam" id="3.30.830.10:FF:000009">
    <property type="entry name" value="Presequence protease, mitochondrial"/>
    <property type="match status" value="1"/>
</dbReference>
<dbReference type="InterPro" id="IPR007863">
    <property type="entry name" value="Peptidase_M16_C"/>
</dbReference>
<dbReference type="FunFam" id="3.30.830.10:FF:000020">
    <property type="entry name" value="Mitochondrial presequence protease"/>
    <property type="match status" value="1"/>
</dbReference>
<keyword evidence="9" id="KW-0862">Zinc</keyword>
<sequence length="1006" mass="113513">MLHISRLTHRRAAASLARSSKLLQRCKSTSAQDAVRSLRGGDRLHGYTVKRVVEIPELMTTGVSLEHDKTGAQHCHYAREDSNNTFSVMFRTTPMDSTGVPHILEHTTLCGSQKYPVRDPFFKMLNRTLATFMNAMTASDWTLYPFSTQNQKDYENLMSVYLDAVFFPQLRELDFSQEGWRLEHEDPNNSESPIIFKGVVYNEMKGVFSDSLNIFMQAVQNKLMPNHTYGVISGGDPPAITDLTWQQLKDFHHSHYHPTNSKFTTYGDLPLERHLELINGNYLEKFDRINIDTRVPLQQRWSEPRAARITCPHDPTASEKQTIVSASFLLSEISDVFESFTMNVISTLLTDGETSPFYQALLEANIGSDYAPLTGYQEQMKEAVFSVGLRGIHSDDVDKVKDIITATFDKVISEGFDQKNIDALLHRLELGLKHQARNFGLNMALNLASVWNHDGDPMLALQINNHITRFRQAMADNPNFLQDKVKEHFKDNQHCLVTTMEPDKDFEEGRTKEEAERLKRHVSQLTTSDCKNIFDTGKKLLEKQMSPEDLDCLPTIHLHEIERGIKPEPVETIELGGVPVQKCEAPTNGVSYLTMISNLASVSDDLKPYVPLFCNVITKMGAGDYDYKSLSQDIDLYTGGLSAGVHVKAHHTDDNTYEQGLMFSSYCLDRNLEKMLGLWTDVFTRPDLKDNERFLTLVNMTAAEMSSSIVNMGHSFAISHSRAGLTPTGFLQEQFGGMTQVELLNSIVGGEQESVFKVVDQMEKIGKCLLNKSNLRVAVNTTPESMGTTLRSVEGFLSSLPGDNSSSNFLTKDTEYKVTESQTQFERPFSVNYMGKSFLTVPYTHEDFPRLRVLAKLMWAKFLHREIREKGGAYGSGAVCSDGVFSLFSYRDPNSLKTLEVFDEAVKWLCRGDYTHGDVDEAKLSVFQETDTPVTPGKIGMTRFTGGVTDEMKQTMRDQLFQVSKNDVTTVALRYLKKGQRSNAVSFLGPANESVQEDKKWKIIKN</sequence>
<keyword evidence="11" id="KW-0496">Mitochondrion</keyword>
<keyword evidence="14" id="KW-1185">Reference proteome</keyword>
<evidence type="ECO:0000256" key="3">
    <source>
        <dbReference type="ARBA" id="ARBA00007575"/>
    </source>
</evidence>
<evidence type="ECO:0000256" key="1">
    <source>
        <dbReference type="ARBA" id="ARBA00001947"/>
    </source>
</evidence>
<dbReference type="EMBL" id="NEDP02002754">
    <property type="protein sequence ID" value="OWF50170.1"/>
    <property type="molecule type" value="Genomic_DNA"/>
</dbReference>
<comment type="cofactor">
    <cofactor evidence="1">
        <name>Zn(2+)</name>
        <dbReference type="ChEBI" id="CHEBI:29105"/>
    </cofactor>
</comment>
<dbReference type="GO" id="GO:0005759">
    <property type="term" value="C:mitochondrial matrix"/>
    <property type="evidence" value="ECO:0007669"/>
    <property type="project" value="UniProtKB-SubCell"/>
</dbReference>
<comment type="subcellular location">
    <subcellularLocation>
        <location evidence="2">Mitochondrion matrix</location>
    </subcellularLocation>
</comment>
<dbReference type="PANTHER" id="PTHR43016">
    <property type="entry name" value="PRESEQUENCE PROTEASE"/>
    <property type="match status" value="1"/>
</dbReference>
<protein>
    <recommendedName>
        <fullName evidence="5">Presequence protease, mitochondrial</fullName>
    </recommendedName>
</protein>
<dbReference type="Pfam" id="PF00675">
    <property type="entry name" value="Peptidase_M16"/>
    <property type="match status" value="1"/>
</dbReference>
<comment type="caution">
    <text evidence="13">The sequence shown here is derived from an EMBL/GenBank/DDBJ whole genome shotgun (WGS) entry which is preliminary data.</text>
</comment>
<dbReference type="FunFam" id="3.30.830.10:FF:000011">
    <property type="entry name" value="Presequence protease, mitochondrial"/>
    <property type="match status" value="1"/>
</dbReference>
<keyword evidence="7" id="KW-0479">Metal-binding</keyword>
<dbReference type="SMART" id="SM01264">
    <property type="entry name" value="M16C_associated"/>
    <property type="match status" value="1"/>
</dbReference>
<dbReference type="InterPro" id="IPR011765">
    <property type="entry name" value="Pept_M16_N"/>
</dbReference>
<dbReference type="STRING" id="6573.A0A210QN44"/>
<dbReference type="GO" id="GO:0046872">
    <property type="term" value="F:metal ion binding"/>
    <property type="evidence" value="ECO:0007669"/>
    <property type="project" value="UniProtKB-KW"/>
</dbReference>
<evidence type="ECO:0000313" key="13">
    <source>
        <dbReference type="EMBL" id="OWF50170.1"/>
    </source>
</evidence>
<reference evidence="13 14" key="1">
    <citation type="journal article" date="2017" name="Nat. Ecol. Evol.">
        <title>Scallop genome provides insights into evolution of bilaterian karyotype and development.</title>
        <authorList>
            <person name="Wang S."/>
            <person name="Zhang J."/>
            <person name="Jiao W."/>
            <person name="Li J."/>
            <person name="Xun X."/>
            <person name="Sun Y."/>
            <person name="Guo X."/>
            <person name="Huan P."/>
            <person name="Dong B."/>
            <person name="Zhang L."/>
            <person name="Hu X."/>
            <person name="Sun X."/>
            <person name="Wang J."/>
            <person name="Zhao C."/>
            <person name="Wang Y."/>
            <person name="Wang D."/>
            <person name="Huang X."/>
            <person name="Wang R."/>
            <person name="Lv J."/>
            <person name="Li Y."/>
            <person name="Zhang Z."/>
            <person name="Liu B."/>
            <person name="Lu W."/>
            <person name="Hui Y."/>
            <person name="Liang J."/>
            <person name="Zhou Z."/>
            <person name="Hou R."/>
            <person name="Li X."/>
            <person name="Liu Y."/>
            <person name="Li H."/>
            <person name="Ning X."/>
            <person name="Lin Y."/>
            <person name="Zhao L."/>
            <person name="Xing Q."/>
            <person name="Dou J."/>
            <person name="Li Y."/>
            <person name="Mao J."/>
            <person name="Guo H."/>
            <person name="Dou H."/>
            <person name="Li T."/>
            <person name="Mu C."/>
            <person name="Jiang W."/>
            <person name="Fu Q."/>
            <person name="Fu X."/>
            <person name="Miao Y."/>
            <person name="Liu J."/>
            <person name="Yu Q."/>
            <person name="Li R."/>
            <person name="Liao H."/>
            <person name="Li X."/>
            <person name="Kong Y."/>
            <person name="Jiang Z."/>
            <person name="Chourrout D."/>
            <person name="Li R."/>
            <person name="Bao Z."/>
        </authorList>
    </citation>
    <scope>NUCLEOTIDE SEQUENCE [LARGE SCALE GENOMIC DNA]</scope>
    <source>
        <strain evidence="13 14">PY_sf001</strain>
    </source>
</reference>
<feature type="domain" description="Peptidase M16C associated" evidence="12">
    <location>
        <begin position="500"/>
        <end position="747"/>
    </location>
</feature>
<dbReference type="Gene3D" id="3.30.830.10">
    <property type="entry name" value="Metalloenzyme, LuxS/M16 peptidase-like"/>
    <property type="match status" value="4"/>
</dbReference>
<evidence type="ECO:0000256" key="8">
    <source>
        <dbReference type="ARBA" id="ARBA00022801"/>
    </source>
</evidence>
<dbReference type="InterPro" id="IPR013578">
    <property type="entry name" value="Peptidase_M16C_assoc"/>
</dbReference>
<evidence type="ECO:0000256" key="11">
    <source>
        <dbReference type="ARBA" id="ARBA00023128"/>
    </source>
</evidence>
<dbReference type="Pfam" id="PF22516">
    <property type="entry name" value="PreP_C"/>
    <property type="match status" value="1"/>
</dbReference>
<accession>A0A210QN44</accession>
<evidence type="ECO:0000256" key="7">
    <source>
        <dbReference type="ARBA" id="ARBA00022723"/>
    </source>
</evidence>
<evidence type="ECO:0000259" key="12">
    <source>
        <dbReference type="SMART" id="SM01264"/>
    </source>
</evidence>
<name>A0A210QN44_MIZYE</name>
<dbReference type="Pfam" id="PF08367">
    <property type="entry name" value="M16C_assoc"/>
    <property type="match status" value="1"/>
</dbReference>
<evidence type="ECO:0000256" key="4">
    <source>
        <dbReference type="ARBA" id="ARBA00011853"/>
    </source>
</evidence>
<dbReference type="GO" id="GO:0004222">
    <property type="term" value="F:metalloendopeptidase activity"/>
    <property type="evidence" value="ECO:0007669"/>
    <property type="project" value="TreeGrafter"/>
</dbReference>
<dbReference type="InterPro" id="IPR055130">
    <property type="entry name" value="PreP_C"/>
</dbReference>
<dbReference type="SUPFAM" id="SSF63411">
    <property type="entry name" value="LuxS/MPP-like metallohydrolase"/>
    <property type="match status" value="4"/>
</dbReference>
<dbReference type="AlphaFoldDB" id="A0A210QN44"/>
<evidence type="ECO:0000256" key="10">
    <source>
        <dbReference type="ARBA" id="ARBA00023049"/>
    </source>
</evidence>
<evidence type="ECO:0000256" key="9">
    <source>
        <dbReference type="ARBA" id="ARBA00022833"/>
    </source>
</evidence>
<keyword evidence="10" id="KW-0482">Metalloprotease</keyword>
<dbReference type="Pfam" id="PF05193">
    <property type="entry name" value="Peptidase_M16_C"/>
    <property type="match status" value="1"/>
</dbReference>
<comment type="subunit">
    <text evidence="4">Monomer and homodimer; homodimerization is induced by binding of the substrate.</text>
</comment>
<dbReference type="Proteomes" id="UP000242188">
    <property type="component" value="Unassembled WGS sequence"/>
</dbReference>
<gene>
    <name evidence="13" type="ORF">KP79_PYT24503</name>
</gene>
<evidence type="ECO:0000256" key="5">
    <source>
        <dbReference type="ARBA" id="ARBA00020167"/>
    </source>
</evidence>
<dbReference type="InterPro" id="IPR011249">
    <property type="entry name" value="Metalloenz_LuxS/M16"/>
</dbReference>
<comment type="similarity">
    <text evidence="3">Belongs to the peptidase M16 family. PreP subfamily.</text>
</comment>
<proteinExistence type="inferred from homology"/>
<dbReference type="PANTHER" id="PTHR43016:SF13">
    <property type="entry name" value="PRESEQUENCE PROTEASE, MITOCHONDRIAL"/>
    <property type="match status" value="1"/>
</dbReference>
<evidence type="ECO:0000256" key="2">
    <source>
        <dbReference type="ARBA" id="ARBA00004305"/>
    </source>
</evidence>
<evidence type="ECO:0000313" key="14">
    <source>
        <dbReference type="Proteomes" id="UP000242188"/>
    </source>
</evidence>
<dbReference type="OrthoDB" id="10250783at2759"/>
<evidence type="ECO:0000256" key="6">
    <source>
        <dbReference type="ARBA" id="ARBA00022670"/>
    </source>
</evidence>
<keyword evidence="6 13" id="KW-0645">Protease</keyword>
<organism evidence="13 14">
    <name type="scientific">Mizuhopecten yessoensis</name>
    <name type="common">Japanese scallop</name>
    <name type="synonym">Patinopecten yessoensis</name>
    <dbReference type="NCBI Taxonomy" id="6573"/>
    <lineage>
        <taxon>Eukaryota</taxon>
        <taxon>Metazoa</taxon>
        <taxon>Spiralia</taxon>
        <taxon>Lophotrochozoa</taxon>
        <taxon>Mollusca</taxon>
        <taxon>Bivalvia</taxon>
        <taxon>Autobranchia</taxon>
        <taxon>Pteriomorphia</taxon>
        <taxon>Pectinida</taxon>
        <taxon>Pectinoidea</taxon>
        <taxon>Pectinidae</taxon>
        <taxon>Mizuhopecten</taxon>
    </lineage>
</organism>
<dbReference type="GO" id="GO:0016485">
    <property type="term" value="P:protein processing"/>
    <property type="evidence" value="ECO:0007669"/>
    <property type="project" value="TreeGrafter"/>
</dbReference>
<keyword evidence="8" id="KW-0378">Hydrolase</keyword>